<dbReference type="SUPFAM" id="SSF53335">
    <property type="entry name" value="S-adenosyl-L-methionine-dependent methyltransferases"/>
    <property type="match status" value="1"/>
</dbReference>
<dbReference type="InterPro" id="IPR013216">
    <property type="entry name" value="Methyltransf_11"/>
</dbReference>
<evidence type="ECO:0000256" key="3">
    <source>
        <dbReference type="ARBA" id="ARBA00022679"/>
    </source>
</evidence>
<dbReference type="AlphaFoldDB" id="A0A914ABS7"/>
<proteinExistence type="inferred from homology"/>
<dbReference type="Proteomes" id="UP000887568">
    <property type="component" value="Unplaced"/>
</dbReference>
<accession>A0A914ABS7</accession>
<sequence>MAAPIKLFEEAAHASVYLKYRPRLPQKVFERIVEYLKEKKSKPFKLAVDVGCGPGQSTRPLAPHFEKVIGVDVSDAQIEAAVKQTDNPPNVEYRTGQGETIPVPDNSVSLVTCCQAVHWFDYAAFCKDVDRVLLPSGCLAVCAYGNFVPETCEGDLTKDKKMQQLHWNFYKGLMGAYWDDRRRHIDNVYAEFSIPYEGSIRDDSFQLVQEITVPSYIGYISSWSSMRAFLRKNPDSPNPLIGFQERLIEILGAETQTEQTKVRLKAPIVVLLGRKPPP</sequence>
<dbReference type="PANTHER" id="PTHR44942">
    <property type="entry name" value="METHYLTRANSF_11 DOMAIN-CONTAINING PROTEIN"/>
    <property type="match status" value="1"/>
</dbReference>
<evidence type="ECO:0000259" key="4">
    <source>
        <dbReference type="Pfam" id="PF08241"/>
    </source>
</evidence>
<dbReference type="PANTHER" id="PTHR44942:SF4">
    <property type="entry name" value="METHYLTRANSFERASE TYPE 11 DOMAIN-CONTAINING PROTEIN"/>
    <property type="match status" value="1"/>
</dbReference>
<evidence type="ECO:0000256" key="1">
    <source>
        <dbReference type="ARBA" id="ARBA00008361"/>
    </source>
</evidence>
<dbReference type="CDD" id="cd02440">
    <property type="entry name" value="AdoMet_MTases"/>
    <property type="match status" value="1"/>
</dbReference>
<evidence type="ECO:0000256" key="2">
    <source>
        <dbReference type="ARBA" id="ARBA00022603"/>
    </source>
</evidence>
<dbReference type="Pfam" id="PF08241">
    <property type="entry name" value="Methyltransf_11"/>
    <property type="match status" value="1"/>
</dbReference>
<keyword evidence="6" id="KW-1185">Reference proteome</keyword>
<dbReference type="EnsemblMetazoa" id="XM_038205437.1">
    <property type="protein sequence ID" value="XP_038061365.1"/>
    <property type="gene ID" value="LOC119732067"/>
</dbReference>
<keyword evidence="3" id="KW-0808">Transferase</keyword>
<dbReference type="GeneID" id="119732067"/>
<protein>
    <recommendedName>
        <fullName evidence="4">Methyltransferase type 11 domain-containing protein</fullName>
    </recommendedName>
</protein>
<organism evidence="5 6">
    <name type="scientific">Patiria miniata</name>
    <name type="common">Bat star</name>
    <name type="synonym">Asterina miniata</name>
    <dbReference type="NCBI Taxonomy" id="46514"/>
    <lineage>
        <taxon>Eukaryota</taxon>
        <taxon>Metazoa</taxon>
        <taxon>Echinodermata</taxon>
        <taxon>Eleutherozoa</taxon>
        <taxon>Asterozoa</taxon>
        <taxon>Asteroidea</taxon>
        <taxon>Valvatacea</taxon>
        <taxon>Valvatida</taxon>
        <taxon>Asterinidae</taxon>
        <taxon>Patiria</taxon>
    </lineage>
</organism>
<dbReference type="OMA" id="GPYWPAE"/>
<evidence type="ECO:0000313" key="5">
    <source>
        <dbReference type="EnsemblMetazoa" id="XP_038061365.1"/>
    </source>
</evidence>
<dbReference type="InterPro" id="IPR051052">
    <property type="entry name" value="Diverse_substrate_MTase"/>
</dbReference>
<dbReference type="RefSeq" id="XP_038061365.1">
    <property type="nucleotide sequence ID" value="XM_038205437.1"/>
</dbReference>
<feature type="domain" description="Methyltransferase type 11" evidence="4">
    <location>
        <begin position="48"/>
        <end position="140"/>
    </location>
</feature>
<name>A0A914ABS7_PATMI</name>
<dbReference type="Gene3D" id="3.40.50.150">
    <property type="entry name" value="Vaccinia Virus protein VP39"/>
    <property type="match status" value="1"/>
</dbReference>
<comment type="similarity">
    <text evidence="1">Belongs to the methyltransferase superfamily.</text>
</comment>
<dbReference type="OrthoDB" id="506498at2759"/>
<reference evidence="5" key="1">
    <citation type="submission" date="2022-11" db="UniProtKB">
        <authorList>
            <consortium name="EnsemblMetazoa"/>
        </authorList>
    </citation>
    <scope>IDENTIFICATION</scope>
</reference>
<dbReference type="GO" id="GO:0008757">
    <property type="term" value="F:S-adenosylmethionine-dependent methyltransferase activity"/>
    <property type="evidence" value="ECO:0007669"/>
    <property type="project" value="InterPro"/>
</dbReference>
<keyword evidence="2" id="KW-0489">Methyltransferase</keyword>
<evidence type="ECO:0000313" key="6">
    <source>
        <dbReference type="Proteomes" id="UP000887568"/>
    </source>
</evidence>
<dbReference type="GO" id="GO:0032259">
    <property type="term" value="P:methylation"/>
    <property type="evidence" value="ECO:0007669"/>
    <property type="project" value="UniProtKB-KW"/>
</dbReference>
<dbReference type="InterPro" id="IPR029063">
    <property type="entry name" value="SAM-dependent_MTases_sf"/>
</dbReference>